<dbReference type="Proteomes" id="UP000324974">
    <property type="component" value="Chromosome"/>
</dbReference>
<dbReference type="HAMAP" id="MF_01341">
    <property type="entry name" value="Ribosomal_uL15"/>
    <property type="match status" value="1"/>
</dbReference>
<dbReference type="GO" id="GO:0022625">
    <property type="term" value="C:cytosolic large ribosomal subunit"/>
    <property type="evidence" value="ECO:0007669"/>
    <property type="project" value="TreeGrafter"/>
</dbReference>
<organism evidence="8 9">
    <name type="scientific">Limnoglobus roseus</name>
    <dbReference type="NCBI Taxonomy" id="2598579"/>
    <lineage>
        <taxon>Bacteria</taxon>
        <taxon>Pseudomonadati</taxon>
        <taxon>Planctomycetota</taxon>
        <taxon>Planctomycetia</taxon>
        <taxon>Gemmatales</taxon>
        <taxon>Gemmataceae</taxon>
        <taxon>Limnoglobus</taxon>
    </lineage>
</organism>
<evidence type="ECO:0000313" key="8">
    <source>
        <dbReference type="EMBL" id="QEL19975.1"/>
    </source>
</evidence>
<keyword evidence="3 4" id="KW-0687">Ribonucleoprotein</keyword>
<dbReference type="RefSeq" id="WP_149114310.1">
    <property type="nucleotide sequence ID" value="NZ_CP042425.1"/>
</dbReference>
<dbReference type="PANTHER" id="PTHR12934">
    <property type="entry name" value="50S RIBOSOMAL PROTEIN L15"/>
    <property type="match status" value="1"/>
</dbReference>
<dbReference type="NCBIfam" id="TIGR01071">
    <property type="entry name" value="rplO_bact"/>
    <property type="match status" value="1"/>
</dbReference>
<dbReference type="GO" id="GO:0006412">
    <property type="term" value="P:translation"/>
    <property type="evidence" value="ECO:0007669"/>
    <property type="project" value="UniProtKB-UniRule"/>
</dbReference>
<evidence type="ECO:0000256" key="4">
    <source>
        <dbReference type="HAMAP-Rule" id="MF_01341"/>
    </source>
</evidence>
<dbReference type="OrthoDB" id="9810293at2"/>
<dbReference type="PANTHER" id="PTHR12934:SF11">
    <property type="entry name" value="LARGE RIBOSOMAL SUBUNIT PROTEIN UL15M"/>
    <property type="match status" value="1"/>
</dbReference>
<protein>
    <recommendedName>
        <fullName evidence="4">Large ribosomal subunit protein uL15</fullName>
    </recommendedName>
</protein>
<dbReference type="InterPro" id="IPR036227">
    <property type="entry name" value="Ribosomal_uL15/eL18_sf"/>
</dbReference>
<dbReference type="PROSITE" id="PS00475">
    <property type="entry name" value="RIBOSOMAL_L15"/>
    <property type="match status" value="1"/>
</dbReference>
<evidence type="ECO:0000256" key="3">
    <source>
        <dbReference type="ARBA" id="ARBA00023274"/>
    </source>
</evidence>
<dbReference type="GO" id="GO:0003735">
    <property type="term" value="F:structural constituent of ribosome"/>
    <property type="evidence" value="ECO:0007669"/>
    <property type="project" value="InterPro"/>
</dbReference>
<dbReference type="InterPro" id="IPR030878">
    <property type="entry name" value="Ribosomal_uL15"/>
</dbReference>
<keyword evidence="9" id="KW-1185">Reference proteome</keyword>
<dbReference type="Gene3D" id="3.100.10.10">
    <property type="match status" value="1"/>
</dbReference>
<dbReference type="KEGG" id="lrs:PX52LOC_07059"/>
<dbReference type="Pfam" id="PF00828">
    <property type="entry name" value="Ribosomal_L27A"/>
    <property type="match status" value="1"/>
</dbReference>
<comment type="subunit">
    <text evidence="4">Part of the 50S ribosomal subunit.</text>
</comment>
<feature type="compositionally biased region" description="Basic residues" evidence="6">
    <location>
        <begin position="164"/>
        <end position="174"/>
    </location>
</feature>
<evidence type="ECO:0000256" key="2">
    <source>
        <dbReference type="ARBA" id="ARBA00022980"/>
    </source>
</evidence>
<dbReference type="InterPro" id="IPR001196">
    <property type="entry name" value="Ribosomal_uL15_CS"/>
</dbReference>
<dbReference type="AlphaFoldDB" id="A0A5C1AN27"/>
<gene>
    <name evidence="4" type="primary">rplO</name>
    <name evidence="8" type="ORF">PX52LOC_07059</name>
</gene>
<dbReference type="InterPro" id="IPR005749">
    <property type="entry name" value="Ribosomal_uL15_bac-type"/>
</dbReference>
<proteinExistence type="inferred from homology"/>
<dbReference type="SUPFAM" id="SSF52080">
    <property type="entry name" value="Ribosomal proteins L15p and L18e"/>
    <property type="match status" value="1"/>
</dbReference>
<comment type="function">
    <text evidence="4">Binds to the 23S rRNA.</text>
</comment>
<keyword evidence="2 4" id="KW-0689">Ribosomal protein</keyword>
<feature type="region of interest" description="Disordered" evidence="6">
    <location>
        <begin position="1"/>
        <end position="39"/>
    </location>
</feature>
<comment type="similarity">
    <text evidence="1 4 5">Belongs to the universal ribosomal protein uL15 family.</text>
</comment>
<evidence type="ECO:0000259" key="7">
    <source>
        <dbReference type="Pfam" id="PF00828"/>
    </source>
</evidence>
<accession>A0A5C1AN27</accession>
<dbReference type="GO" id="GO:0019843">
    <property type="term" value="F:rRNA binding"/>
    <property type="evidence" value="ECO:0007669"/>
    <property type="project" value="UniProtKB-UniRule"/>
</dbReference>
<feature type="region of interest" description="Disordered" evidence="6">
    <location>
        <begin position="138"/>
        <end position="174"/>
    </location>
</feature>
<evidence type="ECO:0000256" key="1">
    <source>
        <dbReference type="ARBA" id="ARBA00007320"/>
    </source>
</evidence>
<evidence type="ECO:0000256" key="5">
    <source>
        <dbReference type="RuleBase" id="RU003888"/>
    </source>
</evidence>
<evidence type="ECO:0000256" key="6">
    <source>
        <dbReference type="SAM" id="MobiDB-lite"/>
    </source>
</evidence>
<feature type="compositionally biased region" description="Basic residues" evidence="6">
    <location>
        <begin position="10"/>
        <end position="20"/>
    </location>
</feature>
<keyword evidence="4" id="KW-0699">rRNA-binding</keyword>
<dbReference type="InterPro" id="IPR021131">
    <property type="entry name" value="Ribosomal_uL15/eL18"/>
</dbReference>
<reference evidence="9" key="1">
    <citation type="submission" date="2019-08" db="EMBL/GenBank/DDBJ databases">
        <title>Limnoglobus roseus gen. nov., sp. nov., a novel freshwater planctomycete with a giant genome from the family Gemmataceae.</title>
        <authorList>
            <person name="Kulichevskaya I.S."/>
            <person name="Naumoff D.G."/>
            <person name="Miroshnikov K."/>
            <person name="Ivanova A."/>
            <person name="Philippov D.A."/>
            <person name="Hakobyan A."/>
            <person name="Rijpstra I.C."/>
            <person name="Sinninghe Damste J.S."/>
            <person name="Liesack W."/>
            <person name="Dedysh S.N."/>
        </authorList>
    </citation>
    <scope>NUCLEOTIDE SEQUENCE [LARGE SCALE GENOMIC DNA]</scope>
    <source>
        <strain evidence="9">PX52</strain>
    </source>
</reference>
<sequence>MDLTALSHGVQKRKLKKRVGRGVGSGHGKTSSRGHKGQYASAGAGLPGALFTGGQTALHRRLPKRGFSNGMFQKEYAVINVSDLNKFADGATVDIEALKKERLLVGTFDALRILGDGELTKKVTVKAEHFSASAKAKIEAKGGTAELIPGPKKPVRSKMGQGKNSKKKKPDGPK</sequence>
<name>A0A5C1AN27_9BACT</name>
<feature type="domain" description="Large ribosomal subunit protein uL15/eL18" evidence="7">
    <location>
        <begin position="78"/>
        <end position="146"/>
    </location>
</feature>
<evidence type="ECO:0000313" key="9">
    <source>
        <dbReference type="Proteomes" id="UP000324974"/>
    </source>
</evidence>
<dbReference type="EMBL" id="CP042425">
    <property type="protein sequence ID" value="QEL19975.1"/>
    <property type="molecule type" value="Genomic_DNA"/>
</dbReference>
<keyword evidence="4" id="KW-0694">RNA-binding</keyword>